<gene>
    <name evidence="5" type="ORF">TrVE_jg434</name>
</gene>
<feature type="region of interest" description="Disordered" evidence="4">
    <location>
        <begin position="263"/>
        <end position="289"/>
    </location>
</feature>
<organism evidence="5 6">
    <name type="scientific">Triparma verrucosa</name>
    <dbReference type="NCBI Taxonomy" id="1606542"/>
    <lineage>
        <taxon>Eukaryota</taxon>
        <taxon>Sar</taxon>
        <taxon>Stramenopiles</taxon>
        <taxon>Ochrophyta</taxon>
        <taxon>Bolidophyceae</taxon>
        <taxon>Parmales</taxon>
        <taxon>Triparmaceae</taxon>
        <taxon>Triparma</taxon>
    </lineage>
</organism>
<reference evidence="6" key="1">
    <citation type="journal article" date="2023" name="Commun. Biol.">
        <title>Genome analysis of Parmales, the sister group of diatoms, reveals the evolutionary specialization of diatoms from phago-mixotrophs to photoautotrophs.</title>
        <authorList>
            <person name="Ban H."/>
            <person name="Sato S."/>
            <person name="Yoshikawa S."/>
            <person name="Yamada K."/>
            <person name="Nakamura Y."/>
            <person name="Ichinomiya M."/>
            <person name="Sato N."/>
            <person name="Blanc-Mathieu R."/>
            <person name="Endo H."/>
            <person name="Kuwata A."/>
            <person name="Ogata H."/>
        </authorList>
    </citation>
    <scope>NUCLEOTIDE SEQUENCE [LARGE SCALE GENOMIC DNA]</scope>
    <source>
        <strain evidence="6">NIES 3699</strain>
    </source>
</reference>
<feature type="compositionally biased region" description="Low complexity" evidence="4">
    <location>
        <begin position="1398"/>
        <end position="1430"/>
    </location>
</feature>
<evidence type="ECO:0000313" key="6">
    <source>
        <dbReference type="Proteomes" id="UP001165160"/>
    </source>
</evidence>
<feature type="region of interest" description="Disordered" evidence="4">
    <location>
        <begin position="353"/>
        <end position="388"/>
    </location>
</feature>
<feature type="region of interest" description="Disordered" evidence="4">
    <location>
        <begin position="1646"/>
        <end position="1671"/>
    </location>
</feature>
<evidence type="ECO:0000256" key="3">
    <source>
        <dbReference type="PROSITE-ProRule" id="PRU00221"/>
    </source>
</evidence>
<feature type="compositionally biased region" description="Polar residues" evidence="4">
    <location>
        <begin position="7"/>
        <end position="33"/>
    </location>
</feature>
<dbReference type="InterPro" id="IPR001680">
    <property type="entry name" value="WD40_rpt"/>
</dbReference>
<feature type="repeat" description="WD" evidence="3">
    <location>
        <begin position="771"/>
        <end position="812"/>
    </location>
</feature>
<dbReference type="InterPro" id="IPR019775">
    <property type="entry name" value="WD40_repeat_CS"/>
</dbReference>
<keyword evidence="2" id="KW-0677">Repeat</keyword>
<dbReference type="InterPro" id="IPR051242">
    <property type="entry name" value="WD-EF-hand_domain"/>
</dbReference>
<dbReference type="PROSITE" id="PS50082">
    <property type="entry name" value="WD_REPEATS_2"/>
    <property type="match status" value="4"/>
</dbReference>
<sequence length="1671" mass="185282">MPLFASPATSPQHAGQSPPTSRSSPPINFSSTWAAGDPNHSPSVNPALSPRSSSPSLNAAADPAAITAPIPERIFEPRPKPTKQEQPESELVDANPVAIPRLDTRKIAQLNRVALPDSVRTISSSRTMPSDPNSTTFSVLSQLNHSRPMTDRPTLSSSRGHSMTKKINQSPPSAGQPTNPEAPSTTVDHTVNGDFAPSSTKAFSPAMTQYFKMIEGRKQKSNYYKKDFDQEDTVRSLLECYRPVMMENEDLRDVRIKNIYGVQGYRPDESSDDDSDVSEPGPDGKAKPVEHDMEADVFKVEGRIVRELVMAIDSKNMKWLKNEFKREKDETLTGPQFIKSIGQLLSNPDNLVEEEEDDDYRPEAENENEEVNILASHKSTSPNKRNRAKSTRIVGYGYGTYKAKNTKDLLDKANQMLNYKKAEEEKKNKKNERRRQTEYGLSRSPISQMGGEEKGKVRQSFSLAASLLSAGSTSPPPPQGRSPPDIMPGQPNPPAGFRERRQTVLPGGIMSTPSVKRPSIIPGAFNFSGPSISPPTVAPPSGPGFLSSSTDEMEMMLKNNERKLKQEAINSQKASLIYKQVDLLEKGAITWNDFTNYIVKGFQYTETDTLDQIRPYFPTTKINTSYKKPMSKIFQIEDIGEHGSLVLTETGSKSFKICTPKSFSELHEMKPASWREVKGHDGDVLSISHIPELGYLATSGTDCTMQFWDTQDLKLCQKMPTNIPVLTQEWHPTSNSSGGVLFTAGLMNPRTGKVTITAYDPMRDFKSVMQLNKHTDTILDLYSIPTLHTLVSCGMDSNICLWDLHTGQFKKTLTGHTKGVLDIDYSVDHRLLVSAGFDHDVLVWNPHVEQVICPLTGHTSALIGVKMSERSPEILSASNDGVIKIWDIRTFKCVQTLKCEAQTDLTDFTYFEGSTYGCIVVAEQKTLHMFENEPDKDPTITDISLTVDMMFQSTTCSMITVAGHGVKIWDARNGLLQKSYDDIFKREFTEGEPDGNATLEKSEITACCLDWTESRLVVGTAAGNVTMWLINSMTKLHDMENHKAEISNLTAVVSRQLILSTSWDGEVKIQILEDKRGPQTIATLNHGTSFKRLMEFKRTKKEFMERGGSSVRSSSTFQLQQQRSSAMSMGGRRGSISGAARSGGRRGSIGFLAGTKPFNKQGSAASNLGGNMNMSMPSKFGQEHRQSSTVSTASKRSKRGKRKTGVKRRISATAKFKNKSVVLDELMYKDKNHWEVKHMAISNFLGQFATVTANPIVMLWDMFHPNNIRPLAYLSGHESEISGLTFLAPFPAVASCDCGGNIFLWTIYPSPKPHRRFYNFTNPSVTVKESSCAPNNLGWHRDCEMLLVGDAEGRLKLWDISNVMQSRGVTKLGRARLGSQQFGLADFSQNENRDGDGSDSNSSSWLGSSSSGSSSSSSSSSSGSSSSASEGEGEGDGEGAKNEEDCDADNPTTFNLTAVDLAEQITKMGGIQRRRSDIKPEAVCVRHWEAHKETIEKASIISSNLVSVTQFGHKHHRHRRHHHHHHKDKEEEQKHHHHHHYHPNRRPWEIPDGVVEFDIDAEYKHKGNCLILSISFDLTVKLWGVDGSLVGLLQQGAAINTAFGREECEKSWRIYVDDHKRAAKHGNNDSSIGLLMASSAQRRSSRLNSLVQQRRNSTGLPGEKSSNVYDD</sequence>
<feature type="region of interest" description="Disordered" evidence="4">
    <location>
        <begin position="1518"/>
        <end position="1546"/>
    </location>
</feature>
<feature type="compositionally biased region" description="Low complexity" evidence="4">
    <location>
        <begin position="45"/>
        <end position="71"/>
    </location>
</feature>
<feature type="compositionally biased region" description="Basic residues" evidence="4">
    <location>
        <begin position="1195"/>
        <end position="1208"/>
    </location>
</feature>
<dbReference type="PANTHER" id="PTHR44324">
    <property type="entry name" value="WD40 REPEAT DOMAIN 95"/>
    <property type="match status" value="1"/>
</dbReference>
<dbReference type="InterPro" id="IPR036322">
    <property type="entry name" value="WD40_repeat_dom_sf"/>
</dbReference>
<dbReference type="Proteomes" id="UP001165160">
    <property type="component" value="Unassembled WGS sequence"/>
</dbReference>
<comment type="caution">
    <text evidence="5">The sequence shown here is derived from an EMBL/GenBank/DDBJ whole genome shotgun (WGS) entry which is preliminary data.</text>
</comment>
<dbReference type="PROSITE" id="PS50294">
    <property type="entry name" value="WD_REPEATS_REGION"/>
    <property type="match status" value="4"/>
</dbReference>
<dbReference type="InterPro" id="IPR015943">
    <property type="entry name" value="WD40/YVTN_repeat-like_dom_sf"/>
</dbReference>
<feature type="compositionally biased region" description="Low complexity" evidence="4">
    <location>
        <begin position="1124"/>
        <end position="1142"/>
    </location>
</feature>
<evidence type="ECO:0000256" key="4">
    <source>
        <dbReference type="SAM" id="MobiDB-lite"/>
    </source>
</evidence>
<feature type="compositionally biased region" description="Polar residues" evidence="4">
    <location>
        <begin position="121"/>
        <end position="189"/>
    </location>
</feature>
<dbReference type="CDD" id="cd00200">
    <property type="entry name" value="WD40"/>
    <property type="match status" value="1"/>
</dbReference>
<feature type="compositionally biased region" description="Low complexity" evidence="4">
    <location>
        <begin position="460"/>
        <end position="473"/>
    </location>
</feature>
<keyword evidence="6" id="KW-1185">Reference proteome</keyword>
<accession>A0A9W7C3N8</accession>
<feature type="repeat" description="WD" evidence="3">
    <location>
        <begin position="813"/>
        <end position="845"/>
    </location>
</feature>
<protein>
    <submittedName>
        <fullName evidence="5">Uncharacterized protein</fullName>
    </submittedName>
</protein>
<name>A0A9W7C3N8_9STRA</name>
<dbReference type="Gene3D" id="2.130.10.10">
    <property type="entry name" value="YVTN repeat-like/Quinoprotein amine dehydrogenase"/>
    <property type="match status" value="3"/>
</dbReference>
<dbReference type="PROSITE" id="PS00678">
    <property type="entry name" value="WD_REPEATS_1"/>
    <property type="match status" value="2"/>
</dbReference>
<feature type="repeat" description="WD" evidence="3">
    <location>
        <begin position="677"/>
        <end position="718"/>
    </location>
</feature>
<dbReference type="PANTHER" id="PTHR44324:SF4">
    <property type="entry name" value="WD40 REPEAT DOMAIN 95"/>
    <property type="match status" value="1"/>
</dbReference>
<feature type="compositionally biased region" description="Polar residues" evidence="4">
    <location>
        <begin position="1158"/>
        <end position="1176"/>
    </location>
</feature>
<feature type="region of interest" description="Disordered" evidence="4">
    <location>
        <begin position="1"/>
        <end position="97"/>
    </location>
</feature>
<dbReference type="SMART" id="SM00320">
    <property type="entry name" value="WD40"/>
    <property type="match status" value="10"/>
</dbReference>
<dbReference type="EMBL" id="BRXX01000223">
    <property type="protein sequence ID" value="GMH98647.1"/>
    <property type="molecule type" value="Genomic_DNA"/>
</dbReference>
<feature type="region of interest" description="Disordered" evidence="4">
    <location>
        <begin position="421"/>
        <end position="499"/>
    </location>
</feature>
<feature type="repeat" description="WD" evidence="3">
    <location>
        <begin position="855"/>
        <end position="896"/>
    </location>
</feature>
<feature type="region of interest" description="Disordered" evidence="4">
    <location>
        <begin position="1124"/>
        <end position="1208"/>
    </location>
</feature>
<evidence type="ECO:0000256" key="2">
    <source>
        <dbReference type="ARBA" id="ARBA00022737"/>
    </source>
</evidence>
<keyword evidence="1 3" id="KW-0853">WD repeat</keyword>
<feature type="compositionally biased region" description="Basic residues" evidence="4">
    <location>
        <begin position="1535"/>
        <end position="1545"/>
    </location>
</feature>
<feature type="region of interest" description="Disordered" evidence="4">
    <location>
        <begin position="121"/>
        <end position="200"/>
    </location>
</feature>
<dbReference type="Pfam" id="PF00400">
    <property type="entry name" value="WD40"/>
    <property type="match status" value="4"/>
</dbReference>
<dbReference type="SUPFAM" id="SSF50978">
    <property type="entry name" value="WD40 repeat-like"/>
    <property type="match status" value="2"/>
</dbReference>
<feature type="region of interest" description="Disordered" evidence="4">
    <location>
        <begin position="1385"/>
        <end position="1452"/>
    </location>
</feature>
<proteinExistence type="predicted"/>
<feature type="compositionally biased region" description="Acidic residues" evidence="4">
    <location>
        <begin position="353"/>
        <end position="370"/>
    </location>
</feature>
<feature type="compositionally biased region" description="Basic residues" evidence="4">
    <location>
        <begin position="1518"/>
        <end position="1527"/>
    </location>
</feature>
<evidence type="ECO:0000256" key="1">
    <source>
        <dbReference type="ARBA" id="ARBA00022574"/>
    </source>
</evidence>
<evidence type="ECO:0000313" key="5">
    <source>
        <dbReference type="EMBL" id="GMH98647.1"/>
    </source>
</evidence>
<feature type="compositionally biased region" description="Basic and acidic residues" evidence="4">
    <location>
        <begin position="73"/>
        <end position="86"/>
    </location>
</feature>